<dbReference type="InterPro" id="IPR018928">
    <property type="entry name" value="HAP2/GCS1_dom"/>
</dbReference>
<evidence type="ECO:0000256" key="9">
    <source>
        <dbReference type="ARBA" id="ARBA00023157"/>
    </source>
</evidence>
<dbReference type="GO" id="GO:0008289">
    <property type="term" value="F:lipid binding"/>
    <property type="evidence" value="ECO:0007669"/>
    <property type="project" value="UniProtKB-KW"/>
</dbReference>
<keyword evidence="10" id="KW-0278">Fertilization</keyword>
<feature type="signal peptide" evidence="11">
    <location>
        <begin position="1"/>
        <end position="20"/>
    </location>
</feature>
<evidence type="ECO:0000256" key="6">
    <source>
        <dbReference type="ARBA" id="ARBA00022989"/>
    </source>
</evidence>
<proteinExistence type="inferred from homology"/>
<evidence type="ECO:0000313" key="14">
    <source>
        <dbReference type="Proteomes" id="UP001154282"/>
    </source>
</evidence>
<keyword evidence="8" id="KW-0472">Membrane</keyword>
<keyword evidence="4" id="KW-0812">Transmembrane</keyword>
<dbReference type="PANTHER" id="PTHR31764">
    <property type="entry name" value="PROTEIN HAPLESS 2"/>
    <property type="match status" value="1"/>
</dbReference>
<gene>
    <name evidence="13" type="ORF">LITE_LOCUS16861</name>
</gene>
<evidence type="ECO:0000256" key="7">
    <source>
        <dbReference type="ARBA" id="ARBA00023121"/>
    </source>
</evidence>
<evidence type="ECO:0000256" key="11">
    <source>
        <dbReference type="SAM" id="SignalP"/>
    </source>
</evidence>
<keyword evidence="5 11" id="KW-0732">Signal</keyword>
<accession>A0AAV0K1Q8</accession>
<sequence>MEHCALCIPSLFCLILVVSSSSPPQWKSFPNPRPSGASKAPIPKSSTALVSSSTWRFPAAPGRESSIVAEIVEVEENSTDYMQTLRRPPVITIHKSPAYAIYLLIHNIRVMMLLIDLSEYSVKTRKCEPDALKECDEIGHVIEHSEEVILGPENRTATSEDKFLRVNLIGDFVGYSSIPSFEDLYLVLP</sequence>
<evidence type="ECO:0000256" key="2">
    <source>
        <dbReference type="ARBA" id="ARBA00010929"/>
    </source>
</evidence>
<comment type="similarity">
    <text evidence="2">Belongs to the HAP2/GCS1 family.</text>
</comment>
<keyword evidence="7" id="KW-0446">Lipid-binding</keyword>
<feature type="chain" id="PRO_5043762658" description="Generative cell specific-1/HAP2 domain-containing protein" evidence="11">
    <location>
        <begin position="21"/>
        <end position="189"/>
    </location>
</feature>
<organism evidence="13 14">
    <name type="scientific">Linum tenue</name>
    <dbReference type="NCBI Taxonomy" id="586396"/>
    <lineage>
        <taxon>Eukaryota</taxon>
        <taxon>Viridiplantae</taxon>
        <taxon>Streptophyta</taxon>
        <taxon>Embryophyta</taxon>
        <taxon>Tracheophyta</taxon>
        <taxon>Spermatophyta</taxon>
        <taxon>Magnoliopsida</taxon>
        <taxon>eudicotyledons</taxon>
        <taxon>Gunneridae</taxon>
        <taxon>Pentapetalae</taxon>
        <taxon>rosids</taxon>
        <taxon>fabids</taxon>
        <taxon>Malpighiales</taxon>
        <taxon>Linaceae</taxon>
        <taxon>Linum</taxon>
    </lineage>
</organism>
<evidence type="ECO:0000256" key="3">
    <source>
        <dbReference type="ARBA" id="ARBA00022475"/>
    </source>
</evidence>
<feature type="domain" description="Generative cell specific-1/HAP2" evidence="12">
    <location>
        <begin position="145"/>
        <end position="189"/>
    </location>
</feature>
<evidence type="ECO:0000256" key="1">
    <source>
        <dbReference type="ARBA" id="ARBA00004251"/>
    </source>
</evidence>
<reference evidence="13" key="1">
    <citation type="submission" date="2022-08" db="EMBL/GenBank/DDBJ databases">
        <authorList>
            <person name="Gutierrez-Valencia J."/>
        </authorList>
    </citation>
    <scope>NUCLEOTIDE SEQUENCE</scope>
</reference>
<keyword evidence="6" id="KW-1133">Transmembrane helix</keyword>
<dbReference type="AlphaFoldDB" id="A0AAV0K1Q8"/>
<dbReference type="InterPro" id="IPR040326">
    <property type="entry name" value="HAP2/GCS1"/>
</dbReference>
<keyword evidence="9" id="KW-1015">Disulfide bond</keyword>
<evidence type="ECO:0000256" key="10">
    <source>
        <dbReference type="ARBA" id="ARBA00023279"/>
    </source>
</evidence>
<name>A0AAV0K1Q8_9ROSI</name>
<dbReference type="EMBL" id="CAMGYJ010000005">
    <property type="protein sequence ID" value="CAI0416122.1"/>
    <property type="molecule type" value="Genomic_DNA"/>
</dbReference>
<protein>
    <recommendedName>
        <fullName evidence="12">Generative cell specific-1/HAP2 domain-containing protein</fullName>
    </recommendedName>
</protein>
<dbReference type="PANTHER" id="PTHR31764:SF0">
    <property type="entry name" value="GENERATIVE CELL SPECIFIC-1_HAP2 DOMAIN-CONTAINING PROTEIN"/>
    <property type="match status" value="1"/>
</dbReference>
<dbReference type="Proteomes" id="UP001154282">
    <property type="component" value="Unassembled WGS sequence"/>
</dbReference>
<dbReference type="GO" id="GO:0005886">
    <property type="term" value="C:plasma membrane"/>
    <property type="evidence" value="ECO:0007669"/>
    <property type="project" value="UniProtKB-SubCell"/>
</dbReference>
<keyword evidence="14" id="KW-1185">Reference proteome</keyword>
<keyword evidence="3" id="KW-1003">Cell membrane</keyword>
<evidence type="ECO:0000256" key="8">
    <source>
        <dbReference type="ARBA" id="ARBA00023136"/>
    </source>
</evidence>
<evidence type="ECO:0000313" key="13">
    <source>
        <dbReference type="EMBL" id="CAI0416122.1"/>
    </source>
</evidence>
<dbReference type="Pfam" id="PF10699">
    <property type="entry name" value="HAP2-GCS1"/>
    <property type="match status" value="1"/>
</dbReference>
<comment type="caution">
    <text evidence="13">The sequence shown here is derived from an EMBL/GenBank/DDBJ whole genome shotgun (WGS) entry which is preliminary data.</text>
</comment>
<evidence type="ECO:0000256" key="4">
    <source>
        <dbReference type="ARBA" id="ARBA00022692"/>
    </source>
</evidence>
<evidence type="ECO:0000256" key="5">
    <source>
        <dbReference type="ARBA" id="ARBA00022729"/>
    </source>
</evidence>
<evidence type="ECO:0000259" key="12">
    <source>
        <dbReference type="Pfam" id="PF10699"/>
    </source>
</evidence>
<comment type="subcellular location">
    <subcellularLocation>
        <location evidence="1">Cell membrane</location>
        <topology evidence="1">Single-pass type I membrane protein</topology>
    </subcellularLocation>
</comment>